<accession>A0A6J5KQB4</accession>
<keyword evidence="1" id="KW-0812">Transmembrane</keyword>
<name>A0A6J5KQB4_9CAUD</name>
<protein>
    <submittedName>
        <fullName evidence="2">Uncharacterized protein</fullName>
    </submittedName>
</protein>
<feature type="transmembrane region" description="Helical" evidence="1">
    <location>
        <begin position="15"/>
        <end position="41"/>
    </location>
</feature>
<keyword evidence="1" id="KW-0472">Membrane</keyword>
<organism evidence="2">
    <name type="scientific">uncultured Caudovirales phage</name>
    <dbReference type="NCBI Taxonomy" id="2100421"/>
    <lineage>
        <taxon>Viruses</taxon>
        <taxon>Duplodnaviria</taxon>
        <taxon>Heunggongvirae</taxon>
        <taxon>Uroviricota</taxon>
        <taxon>Caudoviricetes</taxon>
        <taxon>Peduoviridae</taxon>
        <taxon>Maltschvirus</taxon>
        <taxon>Maltschvirus maltsch</taxon>
    </lineage>
</organism>
<sequence>MKFPPPLSFPEGQRALALVLASMAGVFCGLSLIGVVLIIWLGGWSVDTQAQRITVLGGSIVGLASGMIAVILGLLLGGPVGRLKAGISKTGADIEMSEDGAS</sequence>
<feature type="transmembrane region" description="Helical" evidence="1">
    <location>
        <begin position="53"/>
        <end position="76"/>
    </location>
</feature>
<reference evidence="2" key="1">
    <citation type="submission" date="2020-04" db="EMBL/GenBank/DDBJ databases">
        <authorList>
            <person name="Chiriac C."/>
            <person name="Salcher M."/>
            <person name="Ghai R."/>
            <person name="Kavagutti S V."/>
        </authorList>
    </citation>
    <scope>NUCLEOTIDE SEQUENCE</scope>
</reference>
<evidence type="ECO:0000256" key="1">
    <source>
        <dbReference type="SAM" id="Phobius"/>
    </source>
</evidence>
<keyword evidence="1" id="KW-1133">Transmembrane helix</keyword>
<proteinExistence type="predicted"/>
<evidence type="ECO:0000313" key="2">
    <source>
        <dbReference type="EMBL" id="CAB4122270.1"/>
    </source>
</evidence>
<gene>
    <name evidence="2" type="ORF">UFOVP36_4</name>
</gene>
<dbReference type="EMBL" id="LR796164">
    <property type="protein sequence ID" value="CAB4122270.1"/>
    <property type="molecule type" value="Genomic_DNA"/>
</dbReference>